<keyword evidence="12" id="KW-0472">Membrane</keyword>
<evidence type="ECO:0000256" key="5">
    <source>
        <dbReference type="ARBA" id="ARBA00012584"/>
    </source>
</evidence>
<dbReference type="GO" id="GO:0061710">
    <property type="term" value="F:L-threonylcarbamoyladenylate synthase"/>
    <property type="evidence" value="ECO:0007669"/>
    <property type="project" value="UniProtKB-EC"/>
</dbReference>
<keyword evidence="11" id="KW-0496">Mitochondrion</keyword>
<keyword evidence="7" id="KW-1003">Cell membrane</keyword>
<dbReference type="SUPFAM" id="SSF55821">
    <property type="entry name" value="YrdC/RibB"/>
    <property type="match status" value="1"/>
</dbReference>
<name>A0A0R3RPE9_9BILA</name>
<dbReference type="GO" id="GO:0005886">
    <property type="term" value="C:plasma membrane"/>
    <property type="evidence" value="ECO:0007669"/>
    <property type="project" value="UniProtKB-SubCell"/>
</dbReference>
<evidence type="ECO:0000256" key="1">
    <source>
        <dbReference type="ARBA" id="ARBA00004173"/>
    </source>
</evidence>
<evidence type="ECO:0000256" key="13">
    <source>
        <dbReference type="ARBA" id="ARBA00048366"/>
    </source>
</evidence>
<comment type="subcellular location">
    <subcellularLocation>
        <location evidence="2">Cell membrane</location>
        <topology evidence="2">Peripheral membrane protein</topology>
    </subcellularLocation>
    <subcellularLocation>
        <location evidence="3">Cytoplasm</location>
    </subcellularLocation>
    <subcellularLocation>
        <location evidence="1">Mitochondrion</location>
    </subcellularLocation>
</comment>
<feature type="domain" description="YrdC-like" evidence="16">
    <location>
        <begin position="24"/>
        <end position="213"/>
    </location>
</feature>
<evidence type="ECO:0000313" key="17">
    <source>
        <dbReference type="Proteomes" id="UP000050640"/>
    </source>
</evidence>
<evidence type="ECO:0000256" key="4">
    <source>
        <dbReference type="ARBA" id="ARBA00007663"/>
    </source>
</evidence>
<dbReference type="GO" id="GO:0003725">
    <property type="term" value="F:double-stranded RNA binding"/>
    <property type="evidence" value="ECO:0007669"/>
    <property type="project" value="InterPro"/>
</dbReference>
<dbReference type="GO" id="GO:0000049">
    <property type="term" value="F:tRNA binding"/>
    <property type="evidence" value="ECO:0007669"/>
    <property type="project" value="TreeGrafter"/>
</dbReference>
<dbReference type="EC" id="2.7.7.87" evidence="5"/>
<comment type="similarity">
    <text evidence="4">Belongs to the SUA5 family.</text>
</comment>
<dbReference type="FunFam" id="3.90.870.10:FF:000007">
    <property type="entry name" value="YrdC N6-threonylcarbamoyltransferase domain containing"/>
    <property type="match status" value="1"/>
</dbReference>
<evidence type="ECO:0000259" key="16">
    <source>
        <dbReference type="PROSITE" id="PS51163"/>
    </source>
</evidence>
<keyword evidence="10" id="KW-0809">Transit peptide</keyword>
<dbReference type="PANTHER" id="PTHR17490:SF10">
    <property type="entry name" value="THREONYLCARBAMOYL-AMP SYNTHASE"/>
    <property type="match status" value="1"/>
</dbReference>
<keyword evidence="8" id="KW-0963">Cytoplasm</keyword>
<organism evidence="17 18">
    <name type="scientific">Elaeophora elaphi</name>
    <dbReference type="NCBI Taxonomy" id="1147741"/>
    <lineage>
        <taxon>Eukaryota</taxon>
        <taxon>Metazoa</taxon>
        <taxon>Ecdysozoa</taxon>
        <taxon>Nematoda</taxon>
        <taxon>Chromadorea</taxon>
        <taxon>Rhabditida</taxon>
        <taxon>Spirurina</taxon>
        <taxon>Spiruromorpha</taxon>
        <taxon>Filarioidea</taxon>
        <taxon>Onchocercidae</taxon>
        <taxon>Elaeophora</taxon>
    </lineage>
</organism>
<proteinExistence type="inferred from homology"/>
<evidence type="ECO:0000313" key="18">
    <source>
        <dbReference type="WBParaSite" id="EEL_0000337801-mRNA-1"/>
    </source>
</evidence>
<evidence type="ECO:0000256" key="11">
    <source>
        <dbReference type="ARBA" id="ARBA00023128"/>
    </source>
</evidence>
<dbReference type="PANTHER" id="PTHR17490">
    <property type="entry name" value="SUA5"/>
    <property type="match status" value="1"/>
</dbReference>
<evidence type="ECO:0000256" key="14">
    <source>
        <dbReference type="ARBA" id="ARBA00058524"/>
    </source>
</evidence>
<evidence type="ECO:0000256" key="7">
    <source>
        <dbReference type="ARBA" id="ARBA00022475"/>
    </source>
</evidence>
<evidence type="ECO:0000256" key="6">
    <source>
        <dbReference type="ARBA" id="ARBA00015492"/>
    </source>
</evidence>
<comment type="function">
    <text evidence="14">Cytoplasmic and mitochondrial threonylcarbamoyl-AMP synthase required for the formation of a threonylcarbamoyl group on adenosine at position 37 (t(6)A37) in tRNAs that read codons beginning with adenine. Catalyzes the conversion of L-threonine, HCO(3)(-)/CO(2) and ATP to give threonylcarbamoyl-AMP (TC-AMP) as the acyladenylate intermediate, with the release of diphosphate. Participates in t(6)A37 formation in cytoplasmic and mitochondrial tRNAs. May regulate the activity of some transporters.</text>
</comment>
<dbReference type="Gene3D" id="3.90.870.10">
    <property type="entry name" value="DHBP synthase"/>
    <property type="match status" value="1"/>
</dbReference>
<dbReference type="InterPro" id="IPR050156">
    <property type="entry name" value="TC-AMP_synthase_SUA5"/>
</dbReference>
<keyword evidence="17" id="KW-1185">Reference proteome</keyword>
<evidence type="ECO:0000256" key="3">
    <source>
        <dbReference type="ARBA" id="ARBA00004496"/>
    </source>
</evidence>
<dbReference type="GO" id="GO:0005739">
    <property type="term" value="C:mitochondrion"/>
    <property type="evidence" value="ECO:0007669"/>
    <property type="project" value="UniProtKB-SubCell"/>
</dbReference>
<comment type="catalytic activity">
    <reaction evidence="13">
        <text>L-threonine + hydrogencarbonate + ATP = L-threonylcarbamoyladenylate + diphosphate + H2O</text>
        <dbReference type="Rhea" id="RHEA:36407"/>
        <dbReference type="ChEBI" id="CHEBI:15377"/>
        <dbReference type="ChEBI" id="CHEBI:17544"/>
        <dbReference type="ChEBI" id="CHEBI:30616"/>
        <dbReference type="ChEBI" id="CHEBI:33019"/>
        <dbReference type="ChEBI" id="CHEBI:57926"/>
        <dbReference type="ChEBI" id="CHEBI:73682"/>
        <dbReference type="EC" id="2.7.7.87"/>
    </reaction>
</comment>
<dbReference type="InterPro" id="IPR017945">
    <property type="entry name" value="DHBP_synth_RibB-like_a/b_dom"/>
</dbReference>
<evidence type="ECO:0000256" key="12">
    <source>
        <dbReference type="ARBA" id="ARBA00023136"/>
    </source>
</evidence>
<evidence type="ECO:0000256" key="10">
    <source>
        <dbReference type="ARBA" id="ARBA00022946"/>
    </source>
</evidence>
<accession>A0A0R3RPE9</accession>
<dbReference type="PROSITE" id="PS51163">
    <property type="entry name" value="YRDC"/>
    <property type="match status" value="1"/>
</dbReference>
<evidence type="ECO:0000256" key="15">
    <source>
        <dbReference type="ARBA" id="ARBA00063146"/>
    </source>
</evidence>
<reference evidence="18" key="1">
    <citation type="submission" date="2017-02" db="UniProtKB">
        <authorList>
            <consortium name="WormBaseParasite"/>
        </authorList>
    </citation>
    <scope>IDENTIFICATION</scope>
</reference>
<keyword evidence="9" id="KW-0808">Transferase</keyword>
<protein>
    <recommendedName>
        <fullName evidence="6">Threonylcarbamoyl-AMP synthase</fullName>
        <ecNumber evidence="5">2.7.7.87</ecNumber>
    </recommendedName>
</protein>
<dbReference type="WBParaSite" id="EEL_0000337801-mRNA-1">
    <property type="protein sequence ID" value="EEL_0000337801-mRNA-1"/>
    <property type="gene ID" value="EEL_0000337801"/>
</dbReference>
<evidence type="ECO:0000256" key="9">
    <source>
        <dbReference type="ARBA" id="ARBA00022679"/>
    </source>
</evidence>
<evidence type="ECO:0000256" key="2">
    <source>
        <dbReference type="ARBA" id="ARBA00004202"/>
    </source>
</evidence>
<dbReference type="AlphaFoldDB" id="A0A0R3RPE9"/>
<dbReference type="STRING" id="1147741.A0A0R3RPE9"/>
<evidence type="ECO:0000256" key="8">
    <source>
        <dbReference type="ARBA" id="ARBA00022490"/>
    </source>
</evidence>
<dbReference type="Proteomes" id="UP000050640">
    <property type="component" value="Unplaced"/>
</dbReference>
<sequence length="236" mass="26262">MSSVVTELANEMEKIIRLSESTYGAAISRCLQIFESGGIVALPTDTLYGVVTTVSNADKLYKLKRRNRLKPLGLFVSNVREVQRWCHQTIENNQLRTLLPGPVTLIFERSTFLPTTFNPKHGTVGIRIPDHDFVRSLMTRLDDVPLAQTSANISNEQNNPVCIEDFKDLWPELDLIIDDGSVLRPDGKVSHEGSTVVNLSIPGIYSIVRDGCARTATEEKLRDFGLIGSSDGDYVR</sequence>
<comment type="subunit">
    <text evidence="15">Interacts with RSC1A1.</text>
</comment>
<dbReference type="GO" id="GO:0006450">
    <property type="term" value="P:regulation of translational fidelity"/>
    <property type="evidence" value="ECO:0007669"/>
    <property type="project" value="TreeGrafter"/>
</dbReference>
<dbReference type="Pfam" id="PF01300">
    <property type="entry name" value="Sua5_yciO_yrdC"/>
    <property type="match status" value="1"/>
</dbReference>
<dbReference type="InterPro" id="IPR006070">
    <property type="entry name" value="Sua5-like_dom"/>
</dbReference>